<evidence type="ECO:0000313" key="2">
    <source>
        <dbReference type="Proteomes" id="UP000230025"/>
    </source>
</evidence>
<dbReference type="EMBL" id="PFFY01000041">
    <property type="protein sequence ID" value="PIW34133.1"/>
    <property type="molecule type" value="Genomic_DNA"/>
</dbReference>
<dbReference type="Proteomes" id="UP000230025">
    <property type="component" value="Unassembled WGS sequence"/>
</dbReference>
<evidence type="ECO:0000313" key="1">
    <source>
        <dbReference type="EMBL" id="PIW34133.1"/>
    </source>
</evidence>
<proteinExistence type="predicted"/>
<gene>
    <name evidence="1" type="ORF">COW28_00900</name>
</gene>
<protein>
    <submittedName>
        <fullName evidence="1">Uncharacterized protein</fullName>
    </submittedName>
</protein>
<reference evidence="2" key="1">
    <citation type="submission" date="2017-09" db="EMBL/GenBank/DDBJ databases">
        <title>Depth-based differentiation of microbial function through sediment-hosted aquifers and enrichment of novel symbionts in the deep terrestrial subsurface.</title>
        <authorList>
            <person name="Probst A.J."/>
            <person name="Ladd B."/>
            <person name="Jarett J.K."/>
            <person name="Geller-Mcgrath D.E."/>
            <person name="Sieber C.M.K."/>
            <person name="Emerson J.B."/>
            <person name="Anantharaman K."/>
            <person name="Thomas B.C."/>
            <person name="Malmstrom R."/>
            <person name="Stieglmeier M."/>
            <person name="Klingl A."/>
            <person name="Woyke T."/>
            <person name="Ryan C.M."/>
            <person name="Banfield J.F."/>
        </authorList>
    </citation>
    <scope>NUCLEOTIDE SEQUENCE [LARGE SCALE GENOMIC DNA]</scope>
</reference>
<sequence>MSLIWATAYEIRRRKSPVSVYEYKGNCPYCDSKITQTGNERTEESFYCPLCRKLVIFKNERFLKQEEIIKKGEGSGERRY</sequence>
<dbReference type="AlphaFoldDB" id="A0A2M7H059"/>
<organism evidence="1 2">
    <name type="scientific">bacterium (Candidatus Ratteibacteria) CG15_BIG_FIL_POST_REV_8_21_14_020_41_12</name>
    <dbReference type="NCBI Taxonomy" id="2014291"/>
    <lineage>
        <taxon>Bacteria</taxon>
        <taxon>Candidatus Ratteibacteria</taxon>
    </lineage>
</organism>
<comment type="caution">
    <text evidence="1">The sequence shown here is derived from an EMBL/GenBank/DDBJ whole genome shotgun (WGS) entry which is preliminary data.</text>
</comment>
<accession>A0A2M7H059</accession>
<name>A0A2M7H059_9BACT</name>